<evidence type="ECO:0000313" key="1">
    <source>
        <dbReference type="EMBL" id="CEG41455.1"/>
    </source>
</evidence>
<dbReference type="EMBL" id="CCYD01000553">
    <property type="protein sequence ID" value="CEG41455.1"/>
    <property type="molecule type" value="Genomic_DNA"/>
</dbReference>
<accession>A0A0P1AJB8</accession>
<organism evidence="1 2">
    <name type="scientific">Plasmopara halstedii</name>
    <name type="common">Downy mildew of sunflower</name>
    <dbReference type="NCBI Taxonomy" id="4781"/>
    <lineage>
        <taxon>Eukaryota</taxon>
        <taxon>Sar</taxon>
        <taxon>Stramenopiles</taxon>
        <taxon>Oomycota</taxon>
        <taxon>Peronosporomycetes</taxon>
        <taxon>Peronosporales</taxon>
        <taxon>Peronosporaceae</taxon>
        <taxon>Plasmopara</taxon>
    </lineage>
</organism>
<name>A0A0P1AJB8_PLAHL</name>
<dbReference type="RefSeq" id="XP_024577824.1">
    <property type="nucleotide sequence ID" value="XM_024727226.1"/>
</dbReference>
<dbReference type="GeneID" id="36406855"/>
<reference evidence="2" key="1">
    <citation type="submission" date="2014-09" db="EMBL/GenBank/DDBJ databases">
        <authorList>
            <person name="Sharma Rahul"/>
            <person name="Thines Marco"/>
        </authorList>
    </citation>
    <scope>NUCLEOTIDE SEQUENCE [LARGE SCALE GENOMIC DNA]</scope>
</reference>
<protein>
    <submittedName>
        <fullName evidence="1">Uncharacterized protein</fullName>
    </submittedName>
</protein>
<proteinExistence type="predicted"/>
<dbReference type="AlphaFoldDB" id="A0A0P1AJB8"/>
<dbReference type="Proteomes" id="UP000054928">
    <property type="component" value="Unassembled WGS sequence"/>
</dbReference>
<evidence type="ECO:0000313" key="2">
    <source>
        <dbReference type="Proteomes" id="UP000054928"/>
    </source>
</evidence>
<sequence>MSFRSPYPSNTGRKLDDQTAQHLAVRAEDNPPAASSRDTLDNGDTSIIFEILGVWSLLL</sequence>
<keyword evidence="2" id="KW-1185">Reference proteome</keyword>